<organism evidence="6 7">
    <name type="scientific">Faecalibacterium prausnitzii</name>
    <dbReference type="NCBI Taxonomy" id="853"/>
    <lineage>
        <taxon>Bacteria</taxon>
        <taxon>Bacillati</taxon>
        <taxon>Bacillota</taxon>
        <taxon>Clostridia</taxon>
        <taxon>Eubacteriales</taxon>
        <taxon>Oscillospiraceae</taxon>
        <taxon>Faecalibacterium</taxon>
    </lineage>
</organism>
<evidence type="ECO:0000313" key="7">
    <source>
        <dbReference type="Proteomes" id="UP000260991"/>
    </source>
</evidence>
<reference evidence="6 7" key="1">
    <citation type="submission" date="2018-08" db="EMBL/GenBank/DDBJ databases">
        <title>A genome reference for cultivated species of the human gut microbiota.</title>
        <authorList>
            <person name="Zou Y."/>
            <person name="Xue W."/>
            <person name="Luo G."/>
        </authorList>
    </citation>
    <scope>NUCLEOTIDE SEQUENCE [LARGE SCALE GENOMIC DNA]</scope>
    <source>
        <strain evidence="6 7">AF32-8AC</strain>
    </source>
</reference>
<dbReference type="GO" id="GO:0030313">
    <property type="term" value="C:cell envelope"/>
    <property type="evidence" value="ECO:0007669"/>
    <property type="project" value="UniProtKB-SubCell"/>
</dbReference>
<comment type="subcellular location">
    <subcellularLocation>
        <location evidence="1">Cell envelope</location>
    </subcellularLocation>
</comment>
<protein>
    <submittedName>
        <fullName evidence="6">Extracellular solute-binding protein</fullName>
    </submittedName>
</protein>
<name>A0A3E2TY76_9FIRM</name>
<dbReference type="Gene3D" id="3.40.190.10">
    <property type="entry name" value="Periplasmic binding protein-like II"/>
    <property type="match status" value="2"/>
</dbReference>
<dbReference type="Pfam" id="PF13416">
    <property type="entry name" value="SBP_bac_8"/>
    <property type="match status" value="1"/>
</dbReference>
<proteinExistence type="inferred from homology"/>
<feature type="signal peptide" evidence="5">
    <location>
        <begin position="1"/>
        <end position="20"/>
    </location>
</feature>
<comment type="caution">
    <text evidence="6">The sequence shown here is derived from an EMBL/GenBank/DDBJ whole genome shotgun (WGS) entry which is preliminary data.</text>
</comment>
<dbReference type="NCBIfam" id="TIGR01409">
    <property type="entry name" value="TAT_signal_seq"/>
    <property type="match status" value="1"/>
</dbReference>
<keyword evidence="3" id="KW-0813">Transport</keyword>
<evidence type="ECO:0000256" key="5">
    <source>
        <dbReference type="SAM" id="SignalP"/>
    </source>
</evidence>
<feature type="chain" id="PRO_5017707576" evidence="5">
    <location>
        <begin position="21"/>
        <end position="478"/>
    </location>
</feature>
<dbReference type="InterPro" id="IPR050490">
    <property type="entry name" value="Bact_solute-bd_prot1"/>
</dbReference>
<dbReference type="SUPFAM" id="SSF53850">
    <property type="entry name" value="Periplasmic binding protein-like II"/>
    <property type="match status" value="1"/>
</dbReference>
<evidence type="ECO:0000256" key="3">
    <source>
        <dbReference type="ARBA" id="ARBA00022448"/>
    </source>
</evidence>
<evidence type="ECO:0000256" key="4">
    <source>
        <dbReference type="ARBA" id="ARBA00022729"/>
    </source>
</evidence>
<accession>A0A3E2TY76</accession>
<dbReference type="InterPro" id="IPR006311">
    <property type="entry name" value="TAT_signal"/>
</dbReference>
<dbReference type="PANTHER" id="PTHR43649:SF31">
    <property type="entry name" value="SN-GLYCEROL-3-PHOSPHATE-BINDING PERIPLASMIC PROTEIN UGPB"/>
    <property type="match status" value="1"/>
</dbReference>
<dbReference type="EMBL" id="QVER01000021">
    <property type="protein sequence ID" value="RGB86823.1"/>
    <property type="molecule type" value="Genomic_DNA"/>
</dbReference>
<dbReference type="InterPro" id="IPR006059">
    <property type="entry name" value="SBP"/>
</dbReference>
<sequence length="478" mass="51453">MKKISRRNFLKVTAAGAVGAATLSLTGCGGSKDNGTTSGSTATSGAESKGYNLAAVDSSKNTEVVLWHNRGGKAGELLEQTMIPKFNETVGKEMGITVTPVYQSSSDLISKVKALILAKDVDNLPDMVQVFAGDAEYMSTVPYVVPAQSLIEADESFDGSELLPQLVNTYTLSDTLWSLPFHASTMIMYYNKTAYAAAGLDPETPPTTLAEFADMAAKLKGNGQYAITFGIQNTYLNHFIGGQGEYSFIGDHENGRAGRMTKVVFDEEGTMKNFLTEWSKVLATGAVQTTDEGTQARDEFMAGTSATLFTSNNVLESMISTFAEQGWELGVADLPKVQASDKGGVCPGGSSIYALDRGDAQKVAKSWEFMKQWVSADYQTEWALGTGCIPVNQKSMDTDDMKAYVESRPEFDVAFSAMMNSNPKVQEHLAPTQQAFTTTFKEVGAQFAAGSLSIDDCVAEMAKQCNEALDEYNRANPV</sequence>
<evidence type="ECO:0000313" key="6">
    <source>
        <dbReference type="EMBL" id="RGB86823.1"/>
    </source>
</evidence>
<dbReference type="InterPro" id="IPR019546">
    <property type="entry name" value="TAT_signal_bac_arc"/>
</dbReference>
<dbReference type="Pfam" id="PF10518">
    <property type="entry name" value="TAT_signal"/>
    <property type="match status" value="1"/>
</dbReference>
<dbReference type="PROSITE" id="PS51257">
    <property type="entry name" value="PROKAR_LIPOPROTEIN"/>
    <property type="match status" value="1"/>
</dbReference>
<dbReference type="PANTHER" id="PTHR43649">
    <property type="entry name" value="ARABINOSE-BINDING PROTEIN-RELATED"/>
    <property type="match status" value="1"/>
</dbReference>
<comment type="similarity">
    <text evidence="2">Belongs to the bacterial solute-binding protein 1 family.</text>
</comment>
<keyword evidence="4 5" id="KW-0732">Signal</keyword>
<evidence type="ECO:0000256" key="2">
    <source>
        <dbReference type="ARBA" id="ARBA00008520"/>
    </source>
</evidence>
<gene>
    <name evidence="6" type="ORF">DWZ46_13050</name>
</gene>
<dbReference type="Proteomes" id="UP000260991">
    <property type="component" value="Unassembled WGS sequence"/>
</dbReference>
<dbReference type="AlphaFoldDB" id="A0A3E2TY76"/>
<dbReference type="PROSITE" id="PS51318">
    <property type="entry name" value="TAT"/>
    <property type="match status" value="1"/>
</dbReference>
<evidence type="ECO:0000256" key="1">
    <source>
        <dbReference type="ARBA" id="ARBA00004196"/>
    </source>
</evidence>
<dbReference type="RefSeq" id="WP_158403807.1">
    <property type="nucleotide sequence ID" value="NZ_QVER01000021.1"/>
</dbReference>